<proteinExistence type="predicted"/>
<comment type="caution">
    <text evidence="2">The sequence shown here is derived from an EMBL/GenBank/DDBJ whole genome shotgun (WGS) entry which is preliminary data.</text>
</comment>
<organism evidence="2 3">
    <name type="scientific">Tanacetum coccineum</name>
    <dbReference type="NCBI Taxonomy" id="301880"/>
    <lineage>
        <taxon>Eukaryota</taxon>
        <taxon>Viridiplantae</taxon>
        <taxon>Streptophyta</taxon>
        <taxon>Embryophyta</taxon>
        <taxon>Tracheophyta</taxon>
        <taxon>Spermatophyta</taxon>
        <taxon>Magnoliopsida</taxon>
        <taxon>eudicotyledons</taxon>
        <taxon>Gunneridae</taxon>
        <taxon>Pentapetalae</taxon>
        <taxon>asterids</taxon>
        <taxon>campanulids</taxon>
        <taxon>Asterales</taxon>
        <taxon>Asteraceae</taxon>
        <taxon>Asteroideae</taxon>
        <taxon>Anthemideae</taxon>
        <taxon>Anthemidinae</taxon>
        <taxon>Tanacetum</taxon>
    </lineage>
</organism>
<reference evidence="2" key="1">
    <citation type="journal article" date="2022" name="Int. J. Mol. Sci.">
        <title>Draft Genome of Tanacetum Coccineum: Genomic Comparison of Closely Related Tanacetum-Family Plants.</title>
        <authorList>
            <person name="Yamashiro T."/>
            <person name="Shiraishi A."/>
            <person name="Nakayama K."/>
            <person name="Satake H."/>
        </authorList>
    </citation>
    <scope>NUCLEOTIDE SEQUENCE</scope>
</reference>
<feature type="chain" id="PRO_5045237617" evidence="1">
    <location>
        <begin position="26"/>
        <end position="194"/>
    </location>
</feature>
<reference evidence="2" key="2">
    <citation type="submission" date="2022-01" db="EMBL/GenBank/DDBJ databases">
        <authorList>
            <person name="Yamashiro T."/>
            <person name="Shiraishi A."/>
            <person name="Satake H."/>
            <person name="Nakayama K."/>
        </authorList>
    </citation>
    <scope>NUCLEOTIDE SEQUENCE</scope>
</reference>
<keyword evidence="1" id="KW-0732">Signal</keyword>
<name>A0ABQ5HNY9_9ASTR</name>
<evidence type="ECO:0000256" key="1">
    <source>
        <dbReference type="SAM" id="SignalP"/>
    </source>
</evidence>
<protein>
    <submittedName>
        <fullName evidence="2">Uncharacterized protein</fullName>
    </submittedName>
</protein>
<gene>
    <name evidence="2" type="ORF">Tco_1078413</name>
</gene>
<dbReference type="EMBL" id="BQNB010019836">
    <property type="protein sequence ID" value="GJT89568.1"/>
    <property type="molecule type" value="Genomic_DNA"/>
</dbReference>
<sequence length="194" mass="21496">MPMVTKNLILFCVVIIINSITVSVSQDITYPRCDENANFTRNGTYQRNLDDALSSLTSDTSIRRGAQFYYPSCNVRYEDYRFFNNAVVIAPPSPPPSQSSLSPPSPPPGGNEAIVVRLTSMMLPAFVAWLPRLSLSSSVIPIRNVDWYMFRGDVRSSGSRAPCGRVQAMLPADRLMSGRLRFLWAFGLGPLLAV</sequence>
<evidence type="ECO:0000313" key="3">
    <source>
        <dbReference type="Proteomes" id="UP001151760"/>
    </source>
</evidence>
<dbReference type="Proteomes" id="UP001151760">
    <property type="component" value="Unassembled WGS sequence"/>
</dbReference>
<keyword evidence="3" id="KW-1185">Reference proteome</keyword>
<accession>A0ABQ5HNY9</accession>
<evidence type="ECO:0000313" key="2">
    <source>
        <dbReference type="EMBL" id="GJT89568.1"/>
    </source>
</evidence>
<feature type="signal peptide" evidence="1">
    <location>
        <begin position="1"/>
        <end position="25"/>
    </location>
</feature>